<sequence>MAQTQHIDTTSGRYTFDVDIYAEVWAKHVDYSEFQLRSIVAEETCADSIRDIPQELSRFELVGMLAEFETDRRLWEE</sequence>
<gene>
    <name evidence="1" type="primary">96</name>
    <name evidence="1" type="ORF">SEA_BLINN1_96</name>
</gene>
<proteinExistence type="predicted"/>
<dbReference type="RefSeq" id="YP_010061132.1">
    <property type="nucleotide sequence ID" value="NC_054779.1"/>
</dbReference>
<reference evidence="1 2" key="1">
    <citation type="submission" date="2019-10" db="EMBL/GenBank/DDBJ databases">
        <authorList>
            <person name="Riley H.L."/>
            <person name="Garlena R.A."/>
            <person name="Russell D.A."/>
            <person name="Pope W.H."/>
            <person name="Jacobs-Sera D."/>
            <person name="Hatfull G.F."/>
        </authorList>
    </citation>
    <scope>NUCLEOTIDE SEQUENCE [LARGE SCALE GENOMIC DNA]</scope>
</reference>
<evidence type="ECO:0000313" key="2">
    <source>
        <dbReference type="Proteomes" id="UP000422251"/>
    </source>
</evidence>
<dbReference type="KEGG" id="vg:64869007"/>
<evidence type="ECO:0000313" key="1">
    <source>
        <dbReference type="EMBL" id="QGJ94856.1"/>
    </source>
</evidence>
<keyword evidence="2" id="KW-1185">Reference proteome</keyword>
<accession>A0A649VQW9</accession>
<name>A0A649VQW9_9CAUD</name>
<dbReference type="Proteomes" id="UP000422251">
    <property type="component" value="Segment"/>
</dbReference>
<dbReference type="EMBL" id="MN586039">
    <property type="protein sequence ID" value="QGJ94856.1"/>
    <property type="molecule type" value="Genomic_DNA"/>
</dbReference>
<organism evidence="1 2">
    <name type="scientific">Mycobacterium phage Blinn1</name>
    <dbReference type="NCBI Taxonomy" id="2656562"/>
    <lineage>
        <taxon>Viruses</taxon>
        <taxon>Duplodnaviria</taxon>
        <taxon>Heunggongvirae</taxon>
        <taxon>Uroviricota</taxon>
        <taxon>Caudoviricetes</taxon>
        <taxon>Gladiatorvirus</taxon>
        <taxon>Gladiatorvirus blinn1</taxon>
    </lineage>
</organism>
<protein>
    <submittedName>
        <fullName evidence="1">Uncharacterized protein</fullName>
    </submittedName>
</protein>
<dbReference type="GeneID" id="64869007"/>